<dbReference type="GO" id="GO:0005524">
    <property type="term" value="F:ATP binding"/>
    <property type="evidence" value="ECO:0007669"/>
    <property type="project" value="UniProtKB-UniRule"/>
</dbReference>
<evidence type="ECO:0000259" key="2">
    <source>
        <dbReference type="PROSITE" id="PS50011"/>
    </source>
</evidence>
<dbReference type="InterPro" id="IPR017441">
    <property type="entry name" value="Protein_kinase_ATP_BS"/>
</dbReference>
<dbReference type="Proteomes" id="UP000295497">
    <property type="component" value="Chromosome"/>
</dbReference>
<proteinExistence type="predicted"/>
<evidence type="ECO:0000313" key="3">
    <source>
        <dbReference type="EMBL" id="AUX34002.1"/>
    </source>
</evidence>
<keyword evidence="3" id="KW-0418">Kinase</keyword>
<dbReference type="InterPro" id="IPR011009">
    <property type="entry name" value="Kinase-like_dom_sf"/>
</dbReference>
<keyword evidence="1" id="KW-0547">Nucleotide-binding</keyword>
<dbReference type="PROSITE" id="PS00107">
    <property type="entry name" value="PROTEIN_KINASE_ATP"/>
    <property type="match status" value="1"/>
</dbReference>
<dbReference type="InterPro" id="IPR053235">
    <property type="entry name" value="Ser_Thr_kinase"/>
</dbReference>
<dbReference type="PANTHER" id="PTHR24361:SF678">
    <property type="entry name" value="SPORULATION-SPECIFIC PROTEIN 1"/>
    <property type="match status" value="1"/>
</dbReference>
<protein>
    <submittedName>
        <fullName evidence="3">Protein kinase</fullName>
        <ecNumber evidence="3">2.7.11.1</ecNumber>
    </submittedName>
</protein>
<dbReference type="GO" id="GO:0004674">
    <property type="term" value="F:protein serine/threonine kinase activity"/>
    <property type="evidence" value="ECO:0007669"/>
    <property type="project" value="UniProtKB-EC"/>
</dbReference>
<accession>A0A4V0NGQ6</accession>
<sequence length="289" mass="32667">MASAVTWSSTGSFLLPFPVPGSALTSTRGTYVIGALIGDGQYGSVYECSGPFDQVYALKMLRPANKPYQVVKEEWSREMLRLESFRHPNIVYIHDAFEVNYLFYLALERCDTSLRALLGTPFQPPLLLELARQLLMTLQYLHDNGVVHADLHAGNVLISQLDHKPLVKLTDFGVAHQLDGVTRWFRPQVANPKILVPELVTAGYTTTQSDLYQLGLLMYQMHTGQPAIDVNAPYEEITRQIAEGAPRQKAEALGTPLSQVIAKLLRRRDAYRYYSARDVWDDLRQLRWA</sequence>
<name>A0A4V0NGQ6_SORCE</name>
<dbReference type="Pfam" id="PF00069">
    <property type="entry name" value="Pkinase"/>
    <property type="match status" value="1"/>
</dbReference>
<organism evidence="3 4">
    <name type="scientific">Sorangium cellulosum</name>
    <name type="common">Polyangium cellulosum</name>
    <dbReference type="NCBI Taxonomy" id="56"/>
    <lineage>
        <taxon>Bacteria</taxon>
        <taxon>Pseudomonadati</taxon>
        <taxon>Myxococcota</taxon>
        <taxon>Polyangia</taxon>
        <taxon>Polyangiales</taxon>
        <taxon>Polyangiaceae</taxon>
        <taxon>Sorangium</taxon>
    </lineage>
</organism>
<gene>
    <name evidence="3" type="ORF">SOCE836_061700</name>
</gene>
<dbReference type="Gene3D" id="1.10.510.10">
    <property type="entry name" value="Transferase(Phosphotransferase) domain 1"/>
    <property type="match status" value="1"/>
</dbReference>
<dbReference type="AlphaFoldDB" id="A0A4V0NGQ6"/>
<dbReference type="GO" id="GO:0005737">
    <property type="term" value="C:cytoplasm"/>
    <property type="evidence" value="ECO:0007669"/>
    <property type="project" value="TreeGrafter"/>
</dbReference>
<feature type="binding site" evidence="1">
    <location>
        <position position="59"/>
    </location>
    <ligand>
        <name>ATP</name>
        <dbReference type="ChEBI" id="CHEBI:30616"/>
    </ligand>
</feature>
<evidence type="ECO:0000313" key="4">
    <source>
        <dbReference type="Proteomes" id="UP000295497"/>
    </source>
</evidence>
<dbReference type="InterPro" id="IPR000719">
    <property type="entry name" value="Prot_kinase_dom"/>
</dbReference>
<keyword evidence="3" id="KW-0808">Transferase</keyword>
<dbReference type="PROSITE" id="PS50011">
    <property type="entry name" value="PROTEIN_KINASE_DOM"/>
    <property type="match status" value="1"/>
</dbReference>
<dbReference type="SUPFAM" id="SSF56112">
    <property type="entry name" value="Protein kinase-like (PK-like)"/>
    <property type="match status" value="1"/>
</dbReference>
<dbReference type="EMBL" id="CP012672">
    <property type="protein sequence ID" value="AUX34002.1"/>
    <property type="molecule type" value="Genomic_DNA"/>
</dbReference>
<dbReference type="PANTHER" id="PTHR24361">
    <property type="entry name" value="MITOGEN-ACTIVATED KINASE KINASE KINASE"/>
    <property type="match status" value="1"/>
</dbReference>
<reference evidence="3 4" key="1">
    <citation type="submission" date="2015-09" db="EMBL/GenBank/DDBJ databases">
        <title>Sorangium comparison.</title>
        <authorList>
            <person name="Zaburannyi N."/>
            <person name="Bunk B."/>
            <person name="Overmann J."/>
            <person name="Mueller R."/>
        </authorList>
    </citation>
    <scope>NUCLEOTIDE SEQUENCE [LARGE SCALE GENOMIC DNA]</scope>
    <source>
        <strain evidence="3 4">So ce836</strain>
    </source>
</reference>
<dbReference type="EC" id="2.7.11.1" evidence="3"/>
<dbReference type="Gene3D" id="3.30.200.20">
    <property type="entry name" value="Phosphorylase Kinase, domain 1"/>
    <property type="match status" value="1"/>
</dbReference>
<feature type="domain" description="Protein kinase" evidence="2">
    <location>
        <begin position="31"/>
        <end position="289"/>
    </location>
</feature>
<evidence type="ECO:0000256" key="1">
    <source>
        <dbReference type="PROSITE-ProRule" id="PRU10141"/>
    </source>
</evidence>
<keyword evidence="1" id="KW-0067">ATP-binding</keyword>